<evidence type="ECO:0000256" key="10">
    <source>
        <dbReference type="ARBA" id="ARBA00022912"/>
    </source>
</evidence>
<evidence type="ECO:0000313" key="18">
    <source>
        <dbReference type="Proteomes" id="UP000295345"/>
    </source>
</evidence>
<evidence type="ECO:0000256" key="4">
    <source>
        <dbReference type="ARBA" id="ARBA00022723"/>
    </source>
</evidence>
<evidence type="ECO:0000256" key="14">
    <source>
        <dbReference type="ARBA" id="ARBA00075117"/>
    </source>
</evidence>
<dbReference type="SUPFAM" id="SSF81606">
    <property type="entry name" value="PP2C-like"/>
    <property type="match status" value="1"/>
</dbReference>
<evidence type="ECO:0000313" key="17">
    <source>
        <dbReference type="EMBL" id="TDC77170.1"/>
    </source>
</evidence>
<dbReference type="AlphaFoldDB" id="A0A4R4THW8"/>
<dbReference type="InterPro" id="IPR036457">
    <property type="entry name" value="PPM-type-like_dom_sf"/>
</dbReference>
<evidence type="ECO:0000256" key="11">
    <source>
        <dbReference type="ARBA" id="ARBA00023211"/>
    </source>
</evidence>
<evidence type="ECO:0000256" key="6">
    <source>
        <dbReference type="ARBA" id="ARBA00022777"/>
    </source>
</evidence>
<evidence type="ECO:0000256" key="8">
    <source>
        <dbReference type="ARBA" id="ARBA00022840"/>
    </source>
</evidence>
<evidence type="ECO:0000256" key="2">
    <source>
        <dbReference type="ARBA" id="ARBA00022553"/>
    </source>
</evidence>
<dbReference type="Pfam" id="PF13185">
    <property type="entry name" value="GAF_2"/>
    <property type="match status" value="1"/>
</dbReference>
<dbReference type="FunFam" id="3.60.40.10:FF:000005">
    <property type="entry name" value="Serine/threonine protein phosphatase"/>
    <property type="match status" value="1"/>
</dbReference>
<gene>
    <name evidence="17" type="ORF">E1283_08050</name>
</gene>
<keyword evidence="11" id="KW-0464">Manganese</keyword>
<dbReference type="InterPro" id="IPR052016">
    <property type="entry name" value="Bact_Sigma-Reg"/>
</dbReference>
<keyword evidence="6" id="KW-0418">Kinase</keyword>
<dbReference type="PANTHER" id="PTHR43156:SF2">
    <property type="entry name" value="STAGE II SPORULATION PROTEIN E"/>
    <property type="match status" value="1"/>
</dbReference>
<dbReference type="InterPro" id="IPR036890">
    <property type="entry name" value="HATPase_C_sf"/>
</dbReference>
<dbReference type="CDD" id="cd16936">
    <property type="entry name" value="HATPase_RsbW-like"/>
    <property type="match status" value="1"/>
</dbReference>
<name>A0A4R4THW8_9ACTN</name>
<dbReference type="InterPro" id="IPR003018">
    <property type="entry name" value="GAF"/>
</dbReference>
<reference evidence="17 18" key="1">
    <citation type="submission" date="2019-03" db="EMBL/GenBank/DDBJ databases">
        <title>Draft genome sequences of novel Actinobacteria.</title>
        <authorList>
            <person name="Sahin N."/>
            <person name="Ay H."/>
            <person name="Saygin H."/>
        </authorList>
    </citation>
    <scope>NUCLEOTIDE SEQUENCE [LARGE SCALE GENOMIC DNA]</scope>
    <source>
        <strain evidence="17 18">DSM 41900</strain>
    </source>
</reference>
<evidence type="ECO:0000256" key="1">
    <source>
        <dbReference type="ARBA" id="ARBA00013081"/>
    </source>
</evidence>
<dbReference type="Pfam" id="PF13581">
    <property type="entry name" value="HATPase_c_2"/>
    <property type="match status" value="1"/>
</dbReference>
<dbReference type="Gene3D" id="3.60.40.10">
    <property type="entry name" value="PPM-type phosphatase domain"/>
    <property type="match status" value="1"/>
</dbReference>
<proteinExistence type="predicted"/>
<keyword evidence="8" id="KW-0067">ATP-binding</keyword>
<comment type="caution">
    <text evidence="17">The sequence shown here is derived from an EMBL/GenBank/DDBJ whole genome shotgun (WGS) entry which is preliminary data.</text>
</comment>
<dbReference type="SMART" id="SM00331">
    <property type="entry name" value="PP2C_SIG"/>
    <property type="match status" value="1"/>
</dbReference>
<evidence type="ECO:0000256" key="9">
    <source>
        <dbReference type="ARBA" id="ARBA00022842"/>
    </source>
</evidence>
<dbReference type="Gene3D" id="3.30.565.10">
    <property type="entry name" value="Histidine kinase-like ATPase, C-terminal domain"/>
    <property type="match status" value="1"/>
</dbReference>
<evidence type="ECO:0000256" key="15">
    <source>
        <dbReference type="ARBA" id="ARBA00081350"/>
    </source>
</evidence>
<dbReference type="GO" id="GO:0004722">
    <property type="term" value="F:protein serine/threonine phosphatase activity"/>
    <property type="evidence" value="ECO:0007669"/>
    <property type="project" value="UniProtKB-EC"/>
</dbReference>
<keyword evidence="10" id="KW-0904">Protein phosphatase</keyword>
<dbReference type="SUPFAM" id="SSF55781">
    <property type="entry name" value="GAF domain-like"/>
    <property type="match status" value="1"/>
</dbReference>
<keyword evidence="3" id="KW-0808">Transferase</keyword>
<accession>A0A4R4THW8</accession>
<keyword evidence="7" id="KW-0378">Hydrolase</keyword>
<evidence type="ECO:0000259" key="16">
    <source>
        <dbReference type="SMART" id="SM00331"/>
    </source>
</evidence>
<dbReference type="OrthoDB" id="118142at2"/>
<evidence type="ECO:0000256" key="12">
    <source>
        <dbReference type="ARBA" id="ARBA00047761"/>
    </source>
</evidence>
<dbReference type="InterPro" id="IPR003594">
    <property type="entry name" value="HATPase_dom"/>
</dbReference>
<dbReference type="InterPro" id="IPR001932">
    <property type="entry name" value="PPM-type_phosphatase-like_dom"/>
</dbReference>
<evidence type="ECO:0000256" key="7">
    <source>
        <dbReference type="ARBA" id="ARBA00022801"/>
    </source>
</evidence>
<dbReference type="GO" id="GO:0016301">
    <property type="term" value="F:kinase activity"/>
    <property type="evidence" value="ECO:0007669"/>
    <property type="project" value="UniProtKB-KW"/>
</dbReference>
<keyword evidence="18" id="KW-1185">Reference proteome</keyword>
<dbReference type="Pfam" id="PF07228">
    <property type="entry name" value="SpoIIE"/>
    <property type="match status" value="1"/>
</dbReference>
<keyword evidence="4" id="KW-0479">Metal-binding</keyword>
<dbReference type="GO" id="GO:0005524">
    <property type="term" value="F:ATP binding"/>
    <property type="evidence" value="ECO:0007669"/>
    <property type="project" value="UniProtKB-KW"/>
</dbReference>
<dbReference type="Gene3D" id="3.30.450.40">
    <property type="match status" value="1"/>
</dbReference>
<dbReference type="EC" id="3.1.3.16" evidence="1"/>
<keyword evidence="9" id="KW-0460">Magnesium</keyword>
<evidence type="ECO:0000256" key="3">
    <source>
        <dbReference type="ARBA" id="ARBA00022679"/>
    </source>
</evidence>
<dbReference type="PANTHER" id="PTHR43156">
    <property type="entry name" value="STAGE II SPORULATION PROTEIN E-RELATED"/>
    <property type="match status" value="1"/>
</dbReference>
<protein>
    <recommendedName>
        <fullName evidence="1">protein-serine/threonine phosphatase</fullName>
        <ecNumber evidence="1">3.1.3.16</ecNumber>
    </recommendedName>
    <alternativeName>
        <fullName evidence="15">Protein-serine/threonine phosphatase</fullName>
    </alternativeName>
    <alternativeName>
        <fullName evidence="14">Serine/threonine-protein kinase</fullName>
    </alternativeName>
</protein>
<keyword evidence="5" id="KW-0547">Nucleotide-binding</keyword>
<dbReference type="GO" id="GO:0046872">
    <property type="term" value="F:metal ion binding"/>
    <property type="evidence" value="ECO:0007669"/>
    <property type="project" value="UniProtKB-KW"/>
</dbReference>
<dbReference type="EMBL" id="SMKI01000060">
    <property type="protein sequence ID" value="TDC77170.1"/>
    <property type="molecule type" value="Genomic_DNA"/>
</dbReference>
<comment type="function">
    <text evidence="13">Primarily acts as an independent SigF regulator that is sensitive to the osmosensory signal, mediating the cross talk of PknD with the SigF regulon. Possesses both phosphatase and kinase activities. The kinase domain functions as a classic anti-sigma factor-like kinase to phosphorylate the anti-anti-sigma factor domain at the canonical regulatory site, and the phosphatase domain antagonizes this activity.</text>
</comment>
<organism evidence="17 18">
    <name type="scientific">Streptomyces hainanensis</name>
    <dbReference type="NCBI Taxonomy" id="402648"/>
    <lineage>
        <taxon>Bacteria</taxon>
        <taxon>Bacillati</taxon>
        <taxon>Actinomycetota</taxon>
        <taxon>Actinomycetes</taxon>
        <taxon>Kitasatosporales</taxon>
        <taxon>Streptomycetaceae</taxon>
        <taxon>Streptomyces</taxon>
    </lineage>
</organism>
<dbReference type="InterPro" id="IPR029016">
    <property type="entry name" value="GAF-like_dom_sf"/>
</dbReference>
<comment type="catalytic activity">
    <reaction evidence="12">
        <text>O-phospho-L-seryl-[protein] + H2O = L-seryl-[protein] + phosphate</text>
        <dbReference type="Rhea" id="RHEA:20629"/>
        <dbReference type="Rhea" id="RHEA-COMP:9863"/>
        <dbReference type="Rhea" id="RHEA-COMP:11604"/>
        <dbReference type="ChEBI" id="CHEBI:15377"/>
        <dbReference type="ChEBI" id="CHEBI:29999"/>
        <dbReference type="ChEBI" id="CHEBI:43474"/>
        <dbReference type="ChEBI" id="CHEBI:83421"/>
        <dbReference type="EC" id="3.1.3.16"/>
    </reaction>
</comment>
<feature type="domain" description="PPM-type phosphatase" evidence="16">
    <location>
        <begin position="318"/>
        <end position="560"/>
    </location>
</feature>
<keyword evidence="2" id="KW-0597">Phosphoprotein</keyword>
<dbReference type="Proteomes" id="UP000295345">
    <property type="component" value="Unassembled WGS sequence"/>
</dbReference>
<evidence type="ECO:0000256" key="13">
    <source>
        <dbReference type="ARBA" id="ARBA00056274"/>
    </source>
</evidence>
<evidence type="ECO:0000256" key="5">
    <source>
        <dbReference type="ARBA" id="ARBA00022741"/>
    </source>
</evidence>
<sequence>MRTEDVLAASRTGVWVWDQARGVGVLDATAAALFGLDAAPTTLSQAAIRSRIPIQDWMEMQRVAVLEQSEGRVAECEFRVVDDTGRVLRTLRVRLNRVVGEGLVGTLVEVPSFAEREGPEHERPGGFDWDWERAREAFVLEAGQALSEASTPQEVLREAAALAMPGFSPDGIAIYSREGDRLWLAEYHGTPIDTSGLNFPMDISARYPAAEVLRTGRAVYLSTPEEYAERYPRYWPVIAQYHRSSWAYLPLVVAGRLIGSWLVAFTHPVDFTLENRAMLSTLARLLAQALSRTFLQDTERELAADLQHTMRPSPRPVVPGMQVAARYVPTGGGLRVGGDWYDVIPLPSGRVALVIGDVQGHDVRAAAVMAQLRIALRAYASEGHRPDAVLSRASRFLAGLTGGDAAGDDPRFATCLYLEVDPPTGTLDVARAGHLDPGMVLTDGRLLTRPTAGGLPLGVGGMEGAGGDYPTTRLNLQPGEILLLCTDGLVETGHRDLDVGWARLGRALRGLSGMELGDLADALIESVQEPTAEIPGHAVTATTALARADRDDIALVLLRRPAGVAGEPSEPSGVPGVPGVPGVSSRVRRLVLVVGQSEPAKIAEARRELTAMLHEWVDAERVFGAVLMLSELLANVLRHTDGDALLVAELSGQPGDRLLRIEVSDPSDQLPHLREPGELASSGRGLLLMDSLCDAWGSAPRGMGKTTWFELHERQPAEDEGSGT</sequence>